<dbReference type="AlphaFoldDB" id="A0A4R0X531"/>
<comment type="similarity">
    <text evidence="1">Belongs to the enoyl-CoA hydratase/isomerase family.</text>
</comment>
<dbReference type="CDD" id="cd06558">
    <property type="entry name" value="crotonase-like"/>
    <property type="match status" value="1"/>
</dbReference>
<evidence type="ECO:0000256" key="1">
    <source>
        <dbReference type="ARBA" id="ARBA00005254"/>
    </source>
</evidence>
<keyword evidence="4" id="KW-1185">Reference proteome</keyword>
<dbReference type="Proteomes" id="UP000294200">
    <property type="component" value="Unassembled WGS sequence"/>
</dbReference>
<dbReference type="SUPFAM" id="SSF52096">
    <property type="entry name" value="ClpP/crotonase"/>
    <property type="match status" value="1"/>
</dbReference>
<dbReference type="GO" id="GO:0016829">
    <property type="term" value="F:lyase activity"/>
    <property type="evidence" value="ECO:0007669"/>
    <property type="project" value="UniProtKB-KW"/>
</dbReference>
<dbReference type="Pfam" id="PF00378">
    <property type="entry name" value="ECH_1"/>
    <property type="match status" value="1"/>
</dbReference>
<dbReference type="EMBL" id="MWML01000199">
    <property type="protein sequence ID" value="TCG05054.1"/>
    <property type="molecule type" value="Genomic_DNA"/>
</dbReference>
<dbReference type="PANTHER" id="PTHR11941:SF54">
    <property type="entry name" value="ENOYL-COA HYDRATASE, MITOCHONDRIAL"/>
    <property type="match status" value="1"/>
</dbReference>
<dbReference type="Gene3D" id="1.10.12.10">
    <property type="entry name" value="Lyase 2-enoyl-coa Hydratase, Chain A, domain 2"/>
    <property type="match status" value="1"/>
</dbReference>
<name>A0A4R0X531_9BURK</name>
<dbReference type="InterPro" id="IPR001753">
    <property type="entry name" value="Enoyl-CoA_hydra/iso"/>
</dbReference>
<dbReference type="InterPro" id="IPR029045">
    <property type="entry name" value="ClpP/crotonase-like_dom_sf"/>
</dbReference>
<sequence length="271" mass="29518">MNHAPELTDALLSVDGRVATLTLNRDDVRNELTGTKLVDDIERTVQWINAEESIGVLIVTGAGRAFSSGGNIKHMFRREGSFGGDVYEVQKRYRQGIQRIPLAMHRLDVPSIAAINGAALGAGFDLACMCDMRLAAADAIMGETFINVGIIPGDGGAWFLQRLVGYQRAAELTFSGRTFTGVEGKELGVVLDAVSADQLLETAQQLARSLAAKPPQALRLTKRLMKSAQRMELYDFLDHCAVFQGMCHNTDDHLEALAATIEKRAPQFKGQ</sequence>
<dbReference type="Gene3D" id="3.90.226.10">
    <property type="entry name" value="2-enoyl-CoA Hydratase, Chain A, domain 1"/>
    <property type="match status" value="1"/>
</dbReference>
<comment type="caution">
    <text evidence="3">The sequence shown here is derived from an EMBL/GenBank/DDBJ whole genome shotgun (WGS) entry which is preliminary data.</text>
</comment>
<reference evidence="3 4" key="1">
    <citation type="submission" date="2017-02" db="EMBL/GenBank/DDBJ databases">
        <title>Paraburkholderia sophoroidis sp. nov. and Paraburkholderia steynii sp. nov. rhizobial symbionts of the fynbos legume Hypocalyptus sophoroides.</title>
        <authorList>
            <person name="Steenkamp E.T."/>
            <person name="Beukes C.W."/>
            <person name="Van Zyl E."/>
            <person name="Avontuur J."/>
            <person name="Chan W.Y."/>
            <person name="Hassen A."/>
            <person name="Palmer M."/>
            <person name="Mthombeni L."/>
            <person name="Phalane F."/>
            <person name="Sereme K."/>
            <person name="Venter S.N."/>
        </authorList>
    </citation>
    <scope>NUCLEOTIDE SEQUENCE [LARGE SCALE GENOMIC DNA]</scope>
    <source>
        <strain evidence="3 4">HC1.1ba</strain>
    </source>
</reference>
<accession>A0A4R0X531</accession>
<evidence type="ECO:0000256" key="2">
    <source>
        <dbReference type="ARBA" id="ARBA00023239"/>
    </source>
</evidence>
<dbReference type="InterPro" id="IPR014748">
    <property type="entry name" value="Enoyl-CoA_hydra_C"/>
</dbReference>
<keyword evidence="2" id="KW-0456">Lyase</keyword>
<dbReference type="GO" id="GO:0006635">
    <property type="term" value="P:fatty acid beta-oxidation"/>
    <property type="evidence" value="ECO:0007669"/>
    <property type="project" value="TreeGrafter"/>
</dbReference>
<organism evidence="3 4">
    <name type="scientific">Paraburkholderia steynii</name>
    <dbReference type="NCBI Taxonomy" id="1245441"/>
    <lineage>
        <taxon>Bacteria</taxon>
        <taxon>Pseudomonadati</taxon>
        <taxon>Pseudomonadota</taxon>
        <taxon>Betaproteobacteria</taxon>
        <taxon>Burkholderiales</taxon>
        <taxon>Burkholderiaceae</taxon>
        <taxon>Paraburkholderia</taxon>
    </lineage>
</organism>
<protein>
    <submittedName>
        <fullName evidence="3">Enoyl-CoA hydratase</fullName>
    </submittedName>
</protein>
<evidence type="ECO:0000313" key="3">
    <source>
        <dbReference type="EMBL" id="TCG05054.1"/>
    </source>
</evidence>
<dbReference type="PANTHER" id="PTHR11941">
    <property type="entry name" value="ENOYL-COA HYDRATASE-RELATED"/>
    <property type="match status" value="1"/>
</dbReference>
<gene>
    <name evidence="3" type="ORF">BZM27_36580</name>
</gene>
<proteinExistence type="inferred from homology"/>
<evidence type="ECO:0000313" key="4">
    <source>
        <dbReference type="Proteomes" id="UP000294200"/>
    </source>
</evidence>